<evidence type="ECO:0000259" key="2">
    <source>
        <dbReference type="Pfam" id="PF04366"/>
    </source>
</evidence>
<dbReference type="InterPro" id="IPR007461">
    <property type="entry name" value="Ysc84_actin-binding"/>
</dbReference>
<name>A0A2U3KQJ7_9BACT</name>
<dbReference type="PANTHER" id="PTHR15629">
    <property type="entry name" value="SH3YL1 PROTEIN"/>
    <property type="match status" value="1"/>
</dbReference>
<keyword evidence="1" id="KW-0732">Signal</keyword>
<dbReference type="AlphaFoldDB" id="A0A2U3KQJ7"/>
<evidence type="ECO:0000256" key="1">
    <source>
        <dbReference type="SAM" id="SignalP"/>
    </source>
</evidence>
<dbReference type="OrthoDB" id="9782434at2"/>
<sequence length="241" mass="25470">MKKVMFVLAMFGLGTLCWAGSAREDATDRLDNATTVMHEIMGMPDKGIPEEVLEHAKCVAVIPHMVKGGFVFGGKGGKGIATCRTADGWSAPAFITISGGSWGLQIGVEAVDVVMIIQNEKGMQRLLSSNFQIGGDASAAAGPVGRHAEAGTDWKMDTEILTYSRAKGVFAGLTLEGASIRQDNDSREAIYGRKVTTRALLLGKVPVPAVAEPFLAEVHGAKVQAVAAEKADDKAKENNQK</sequence>
<feature type="domain" description="Ysc84 actin-binding" evidence="2">
    <location>
        <begin position="99"/>
        <end position="218"/>
    </location>
</feature>
<feature type="chain" id="PRO_5015583323" description="Ysc84 actin-binding domain-containing protein" evidence="1">
    <location>
        <begin position="20"/>
        <end position="241"/>
    </location>
</feature>
<dbReference type="Pfam" id="PF04366">
    <property type="entry name" value="Ysc84"/>
    <property type="match status" value="1"/>
</dbReference>
<organism evidence="3 4">
    <name type="scientific">Candidatus Sulfotelmatobacter kueseliae</name>
    <dbReference type="NCBI Taxonomy" id="2042962"/>
    <lineage>
        <taxon>Bacteria</taxon>
        <taxon>Pseudomonadati</taxon>
        <taxon>Acidobacteriota</taxon>
        <taxon>Terriglobia</taxon>
        <taxon>Terriglobales</taxon>
        <taxon>Candidatus Korobacteraceae</taxon>
        <taxon>Candidatus Sulfotelmatobacter</taxon>
    </lineage>
</organism>
<accession>A0A2U3KQJ7</accession>
<evidence type="ECO:0000313" key="3">
    <source>
        <dbReference type="EMBL" id="SPF41912.1"/>
    </source>
</evidence>
<reference evidence="4" key="1">
    <citation type="submission" date="2018-02" db="EMBL/GenBank/DDBJ databases">
        <authorList>
            <person name="Hausmann B."/>
        </authorList>
    </citation>
    <scope>NUCLEOTIDE SEQUENCE [LARGE SCALE GENOMIC DNA]</scope>
    <source>
        <strain evidence="4">Peat soil MAG SbA1</strain>
    </source>
</reference>
<evidence type="ECO:0000313" key="4">
    <source>
        <dbReference type="Proteomes" id="UP000238701"/>
    </source>
</evidence>
<dbReference type="GO" id="GO:0035091">
    <property type="term" value="F:phosphatidylinositol binding"/>
    <property type="evidence" value="ECO:0007669"/>
    <property type="project" value="TreeGrafter"/>
</dbReference>
<feature type="signal peptide" evidence="1">
    <location>
        <begin position="1"/>
        <end position="19"/>
    </location>
</feature>
<dbReference type="PANTHER" id="PTHR15629:SF2">
    <property type="entry name" value="SH3 DOMAIN-CONTAINING YSC84-LIKE PROTEIN 1"/>
    <property type="match status" value="1"/>
</dbReference>
<dbReference type="CDD" id="cd11524">
    <property type="entry name" value="SYLF"/>
    <property type="match status" value="1"/>
</dbReference>
<proteinExistence type="predicted"/>
<dbReference type="InterPro" id="IPR051702">
    <property type="entry name" value="SH3_domain_YSC84-like"/>
</dbReference>
<dbReference type="EMBL" id="OMOD01000134">
    <property type="protein sequence ID" value="SPF41912.1"/>
    <property type="molecule type" value="Genomic_DNA"/>
</dbReference>
<dbReference type="Proteomes" id="UP000238701">
    <property type="component" value="Unassembled WGS sequence"/>
</dbReference>
<protein>
    <recommendedName>
        <fullName evidence="2">Ysc84 actin-binding domain-containing protein</fullName>
    </recommendedName>
</protein>
<gene>
    <name evidence="3" type="ORF">SBA1_400057</name>
</gene>